<dbReference type="OrthoDB" id="303614at2759"/>
<proteinExistence type="predicted"/>
<evidence type="ECO:0000256" key="3">
    <source>
        <dbReference type="ARBA" id="ARBA00022553"/>
    </source>
</evidence>
<keyword evidence="11" id="KW-1185">Reference proteome</keyword>
<dbReference type="PANTHER" id="PTHR43047:SF72">
    <property type="entry name" value="OSMOSENSING HISTIDINE PROTEIN KINASE SLN1"/>
    <property type="match status" value="1"/>
</dbReference>
<dbReference type="SUPFAM" id="SSF55874">
    <property type="entry name" value="ATPase domain of HSP90 chaperone/DNA topoisomerase II/histidine kinase"/>
    <property type="match status" value="1"/>
</dbReference>
<dbReference type="Gene3D" id="3.40.50.2300">
    <property type="match status" value="1"/>
</dbReference>
<comment type="catalytic activity">
    <reaction evidence="1">
        <text>ATP + protein L-histidine = ADP + protein N-phospho-L-histidine.</text>
        <dbReference type="EC" id="2.7.13.3"/>
    </reaction>
</comment>
<keyword evidence="3 6" id="KW-0597">Phosphoprotein</keyword>
<evidence type="ECO:0000259" key="9">
    <source>
        <dbReference type="PROSITE" id="PS50110"/>
    </source>
</evidence>
<feature type="compositionally biased region" description="Low complexity" evidence="7">
    <location>
        <begin position="340"/>
        <end position="350"/>
    </location>
</feature>
<evidence type="ECO:0000256" key="2">
    <source>
        <dbReference type="ARBA" id="ARBA00012438"/>
    </source>
</evidence>
<dbReference type="AlphaFoldDB" id="A0A9W4XSE8"/>
<dbReference type="InterPro" id="IPR029016">
    <property type="entry name" value="GAF-like_dom_sf"/>
</dbReference>
<dbReference type="InterPro" id="IPR004358">
    <property type="entry name" value="Sig_transdc_His_kin-like_C"/>
</dbReference>
<feature type="region of interest" description="Disordered" evidence="7">
    <location>
        <begin position="431"/>
        <end position="459"/>
    </location>
</feature>
<feature type="domain" description="Histidine kinase" evidence="8">
    <location>
        <begin position="552"/>
        <end position="835"/>
    </location>
</feature>
<dbReference type="SMART" id="SM00388">
    <property type="entry name" value="HisKA"/>
    <property type="match status" value="1"/>
</dbReference>
<gene>
    <name evidence="10" type="ORF">PDIGIT_LOCUS12081</name>
</gene>
<dbReference type="GO" id="GO:0009927">
    <property type="term" value="F:histidine phosphotransfer kinase activity"/>
    <property type="evidence" value="ECO:0007669"/>
    <property type="project" value="TreeGrafter"/>
</dbReference>
<dbReference type="FunFam" id="3.30.450.40:FF:000083">
    <property type="entry name" value="Sensor histidine kinase/response regulator, putative (AFU_orthologue AFUA_4G00660)"/>
    <property type="match status" value="1"/>
</dbReference>
<dbReference type="PROSITE" id="PS50110">
    <property type="entry name" value="RESPONSE_REGULATORY"/>
    <property type="match status" value="1"/>
</dbReference>
<feature type="region of interest" description="Disordered" evidence="7">
    <location>
        <begin position="984"/>
        <end position="1004"/>
    </location>
</feature>
<dbReference type="InterPro" id="IPR003018">
    <property type="entry name" value="GAF"/>
</dbReference>
<dbReference type="EMBL" id="CAOQHR010000008">
    <property type="protein sequence ID" value="CAI6338945.1"/>
    <property type="molecule type" value="Genomic_DNA"/>
</dbReference>
<reference evidence="10" key="1">
    <citation type="submission" date="2023-01" db="EMBL/GenBank/DDBJ databases">
        <authorList>
            <person name="Van Ghelder C."/>
            <person name="Rancurel C."/>
        </authorList>
    </citation>
    <scope>NUCLEOTIDE SEQUENCE</scope>
    <source>
        <strain evidence="10">CNCM I-4278</strain>
    </source>
</reference>
<dbReference type="PRINTS" id="PR00344">
    <property type="entry name" value="BCTRLSENSOR"/>
</dbReference>
<dbReference type="GO" id="GO:0000155">
    <property type="term" value="F:phosphorelay sensor kinase activity"/>
    <property type="evidence" value="ECO:0007669"/>
    <property type="project" value="InterPro"/>
</dbReference>
<dbReference type="InterPro" id="IPR005467">
    <property type="entry name" value="His_kinase_dom"/>
</dbReference>
<dbReference type="SMART" id="SM00387">
    <property type="entry name" value="HATPase_c"/>
    <property type="match status" value="1"/>
</dbReference>
<evidence type="ECO:0000256" key="4">
    <source>
        <dbReference type="ARBA" id="ARBA00022679"/>
    </source>
</evidence>
<dbReference type="Pfam" id="PF01590">
    <property type="entry name" value="GAF"/>
    <property type="match status" value="1"/>
</dbReference>
<dbReference type="SMART" id="SM00448">
    <property type="entry name" value="REC"/>
    <property type="match status" value="1"/>
</dbReference>
<dbReference type="PANTHER" id="PTHR43047">
    <property type="entry name" value="TWO-COMPONENT HISTIDINE PROTEIN KINASE"/>
    <property type="match status" value="1"/>
</dbReference>
<dbReference type="Gene3D" id="3.30.450.40">
    <property type="match status" value="1"/>
</dbReference>
<dbReference type="InterPro" id="IPR003594">
    <property type="entry name" value="HATPase_dom"/>
</dbReference>
<dbReference type="InterPro" id="IPR003661">
    <property type="entry name" value="HisK_dim/P_dom"/>
</dbReference>
<sequence>MRLYAEARREIDLQRYYHPWLDAQNLVNQADGRAKGLTYEGFKPRTSADKSLTAFAQLATLRLNVRRAMVSLIDSNKQYILAEATQTLSLQTQSAERKEDEVWLGHSVIARNDAVCHHAFNSIYTAREENGEEYVANALIIPDCREDSRFCTRDYVVAEPGVRFYAGVPITTKNGHRIGVYAVSDEKPRASLCAADVRFLEDVAATVMEHLELAKNSDARNSGERMVNGLTDFIQRSCSKEFQGAAGHRPTTLEKQTENARLEAIADEEPSGALPVAKQSSQRKRESEPDTSRIFQRAARIIRQSTYAEGVVFFDASAAHLGKSFDNANFSGSSDENSYSSATAGSATASQRKRSIRRNKSASQGRTVPGDQEGGQDALPVAESKPCPVAGISCRESLAPVDEENFVFTEASLERYINKYPHGKFFNFDAEGTGVNSSDEKSESAPEQTDEGFYSSTATAPKRHRKISDRFIPTELIKILPNVRSLIFLPLFDPASEKWVAVGFVWTTSAGRILNPDNELPYLKAFGNSITSEIARWNAQKADRAKTTFIASISHELRSPLHGILGSVEFLRDAVSSNYQQSLVHSIETCGKTLLDTIDHVLDYAKINKLRSANTHRKHSGKGRNRRVPADNSILGVTTNFNLAQLVEEVVETVSAGHTFRKSHDIHNAAFHDQGIRSRTTSIAGGEKADDRDAPGFLNNKGDVIVTFSVAPLLKWIVRSQPGALRRVVMNLLGNALKYTETGFIQVSLEQNQERFDDHSVEFKLSVQDSGRGMSNEYQRTKLFSPFSQEDPFSNGTGLGLSIVKQIVESLKGEVDVQSTLGKGTTVSVALRLPAGPAEQARVDSGPTETPPQLKDKTVSVVFPSSSMGGSGEIMRDSIMMGCHGCHMKTHSTFDPDKFRPDVLITEPISLINILGRQQENGFTLQPLTVICICMDQTERDLTESNTRRFISLPWVIHIIAQPCGPRRLVRMLLDHDVQSRVQQPPIRLAESSPAPGPVVGDSTDGKIPILRSISGLTLGASAVPSSIQGAHSPLISATMPSGLTSPSTNIEVSDQVPETPGSEAPSEYFNPRVLLVDDNAINLKLLVVFAQRQGLRYAEAVNGLEALNLYKRDALSTDPPTRPFDFILMDLSMPVMGGLESTRSIRQFETEMNLKKSSIVALTGLASAQDQQDAYDAGVDEYLVKPVKFADIKRVFGTK</sequence>
<evidence type="ECO:0000256" key="1">
    <source>
        <dbReference type="ARBA" id="ARBA00000085"/>
    </source>
</evidence>
<evidence type="ECO:0000313" key="11">
    <source>
        <dbReference type="Proteomes" id="UP001152607"/>
    </source>
</evidence>
<organism evidence="10 11">
    <name type="scientific">Periconia digitata</name>
    <dbReference type="NCBI Taxonomy" id="1303443"/>
    <lineage>
        <taxon>Eukaryota</taxon>
        <taxon>Fungi</taxon>
        <taxon>Dikarya</taxon>
        <taxon>Ascomycota</taxon>
        <taxon>Pezizomycotina</taxon>
        <taxon>Dothideomycetes</taxon>
        <taxon>Pleosporomycetidae</taxon>
        <taxon>Pleosporales</taxon>
        <taxon>Massarineae</taxon>
        <taxon>Periconiaceae</taxon>
        <taxon>Periconia</taxon>
    </lineage>
</organism>
<dbReference type="PROSITE" id="PS50109">
    <property type="entry name" value="HIS_KIN"/>
    <property type="match status" value="1"/>
</dbReference>
<dbReference type="InterPro" id="IPR036097">
    <property type="entry name" value="HisK_dim/P_sf"/>
</dbReference>
<evidence type="ECO:0000259" key="8">
    <source>
        <dbReference type="PROSITE" id="PS50109"/>
    </source>
</evidence>
<keyword evidence="4" id="KW-0808">Transferase</keyword>
<dbReference type="Pfam" id="PF02518">
    <property type="entry name" value="HATPase_c"/>
    <property type="match status" value="1"/>
</dbReference>
<dbReference type="Proteomes" id="UP001152607">
    <property type="component" value="Unassembled WGS sequence"/>
</dbReference>
<evidence type="ECO:0000256" key="6">
    <source>
        <dbReference type="PROSITE-ProRule" id="PRU00169"/>
    </source>
</evidence>
<dbReference type="Pfam" id="PF00072">
    <property type="entry name" value="Response_reg"/>
    <property type="match status" value="1"/>
</dbReference>
<dbReference type="FunFam" id="1.10.287.130:FF:000023">
    <property type="entry name" value="Sensor histidine kinase/response regulator, putative"/>
    <property type="match status" value="1"/>
</dbReference>
<feature type="region of interest" description="Disordered" evidence="7">
    <location>
        <begin position="265"/>
        <end position="292"/>
    </location>
</feature>
<dbReference type="SUPFAM" id="SSF47384">
    <property type="entry name" value="Homodimeric domain of signal transducing histidine kinase"/>
    <property type="match status" value="1"/>
</dbReference>
<evidence type="ECO:0000313" key="10">
    <source>
        <dbReference type="EMBL" id="CAI6338945.1"/>
    </source>
</evidence>
<dbReference type="CDD" id="cd17546">
    <property type="entry name" value="REC_hyHK_CKI1_RcsC-like"/>
    <property type="match status" value="1"/>
</dbReference>
<evidence type="ECO:0000256" key="5">
    <source>
        <dbReference type="ARBA" id="ARBA00022777"/>
    </source>
</evidence>
<dbReference type="GO" id="GO:0005886">
    <property type="term" value="C:plasma membrane"/>
    <property type="evidence" value="ECO:0007669"/>
    <property type="project" value="TreeGrafter"/>
</dbReference>
<dbReference type="SUPFAM" id="SSF55781">
    <property type="entry name" value="GAF domain-like"/>
    <property type="match status" value="1"/>
</dbReference>
<dbReference type="InterPro" id="IPR011006">
    <property type="entry name" value="CheY-like_superfamily"/>
</dbReference>
<feature type="compositionally biased region" description="Polar residues" evidence="7">
    <location>
        <begin position="1039"/>
        <end position="1053"/>
    </location>
</feature>
<keyword evidence="5" id="KW-0418">Kinase</keyword>
<name>A0A9W4XSE8_9PLEO</name>
<accession>A0A9W4XSE8</accession>
<dbReference type="InterPro" id="IPR036890">
    <property type="entry name" value="HATPase_C_sf"/>
</dbReference>
<dbReference type="CDD" id="cd00082">
    <property type="entry name" value="HisKA"/>
    <property type="match status" value="1"/>
</dbReference>
<dbReference type="Pfam" id="PF00512">
    <property type="entry name" value="HisKA"/>
    <property type="match status" value="1"/>
</dbReference>
<dbReference type="Gene3D" id="1.10.287.130">
    <property type="match status" value="1"/>
</dbReference>
<feature type="region of interest" description="Disordered" evidence="7">
    <location>
        <begin position="331"/>
        <end position="382"/>
    </location>
</feature>
<feature type="compositionally biased region" description="Basic residues" evidence="7">
    <location>
        <begin position="351"/>
        <end position="360"/>
    </location>
</feature>
<feature type="domain" description="Response regulatory" evidence="9">
    <location>
        <begin position="1073"/>
        <end position="1200"/>
    </location>
</feature>
<dbReference type="SUPFAM" id="SSF52172">
    <property type="entry name" value="CheY-like"/>
    <property type="match status" value="1"/>
</dbReference>
<evidence type="ECO:0000256" key="7">
    <source>
        <dbReference type="SAM" id="MobiDB-lite"/>
    </source>
</evidence>
<dbReference type="InterPro" id="IPR001789">
    <property type="entry name" value="Sig_transdc_resp-reg_receiver"/>
</dbReference>
<protein>
    <recommendedName>
        <fullName evidence="2">histidine kinase</fullName>
        <ecNumber evidence="2">2.7.13.3</ecNumber>
    </recommendedName>
</protein>
<dbReference type="Gene3D" id="3.30.565.10">
    <property type="entry name" value="Histidine kinase-like ATPase, C-terminal domain"/>
    <property type="match status" value="1"/>
</dbReference>
<dbReference type="EC" id="2.7.13.3" evidence="2"/>
<feature type="modified residue" description="4-aspartylphosphate" evidence="6">
    <location>
        <position position="1131"/>
    </location>
</feature>
<feature type="region of interest" description="Disordered" evidence="7">
    <location>
        <begin position="1038"/>
        <end position="1066"/>
    </location>
</feature>
<comment type="caution">
    <text evidence="10">The sequence shown here is derived from an EMBL/GenBank/DDBJ whole genome shotgun (WGS) entry which is preliminary data.</text>
</comment>